<organism evidence="4">
    <name type="scientific">Laccaria bicolor (strain S238N-H82 / ATCC MYA-4686)</name>
    <name type="common">Bicoloured deceiver</name>
    <name type="synonym">Laccaria laccata var. bicolor</name>
    <dbReference type="NCBI Taxonomy" id="486041"/>
    <lineage>
        <taxon>Eukaryota</taxon>
        <taxon>Fungi</taxon>
        <taxon>Dikarya</taxon>
        <taxon>Basidiomycota</taxon>
        <taxon>Agaricomycotina</taxon>
        <taxon>Agaricomycetes</taxon>
        <taxon>Agaricomycetidae</taxon>
        <taxon>Agaricales</taxon>
        <taxon>Agaricineae</taxon>
        <taxon>Hydnangiaceae</taxon>
        <taxon>Laccaria</taxon>
    </lineage>
</organism>
<name>B0D240_LACBS</name>
<dbReference type="RefSeq" id="XP_001879161.1">
    <property type="nucleotide sequence ID" value="XM_001879126.1"/>
</dbReference>
<evidence type="ECO:0000313" key="2">
    <source>
        <dbReference type="EMBL" id="EDR09776.1"/>
    </source>
</evidence>
<keyword evidence="4" id="KW-1185">Reference proteome</keyword>
<keyword evidence="1" id="KW-0472">Membrane</keyword>
<gene>
    <name evidence="3" type="ORF">LACBIDRAFT_316152</name>
    <name evidence="2" type="ORF">LACBIDRAFT_317925</name>
</gene>
<dbReference type="Proteomes" id="UP000001194">
    <property type="component" value="Unassembled WGS sequence"/>
</dbReference>
<reference evidence="3 4" key="1">
    <citation type="journal article" date="2008" name="Nature">
        <title>The genome of Laccaria bicolor provides insights into mycorrhizal symbiosis.</title>
        <authorList>
            <person name="Martin F."/>
            <person name="Aerts A."/>
            <person name="Ahren D."/>
            <person name="Brun A."/>
            <person name="Danchin E.G.J."/>
            <person name="Duchaussoy F."/>
            <person name="Gibon J."/>
            <person name="Kohler A."/>
            <person name="Lindquist E."/>
            <person name="Pereda V."/>
            <person name="Salamov A."/>
            <person name="Shapiro H.J."/>
            <person name="Wuyts J."/>
            <person name="Blaudez D."/>
            <person name="Buee M."/>
            <person name="Brokstein P."/>
            <person name="Canbaeck B."/>
            <person name="Cohen D."/>
            <person name="Courty P.E."/>
            <person name="Coutinho P.M."/>
            <person name="Delaruelle C."/>
            <person name="Detter J.C."/>
            <person name="Deveau A."/>
            <person name="DiFazio S."/>
            <person name="Duplessis S."/>
            <person name="Fraissinet-Tachet L."/>
            <person name="Lucic E."/>
            <person name="Frey-Klett P."/>
            <person name="Fourrey C."/>
            <person name="Feussner I."/>
            <person name="Gay G."/>
            <person name="Grimwood J."/>
            <person name="Hoegger P.J."/>
            <person name="Jain P."/>
            <person name="Kilaru S."/>
            <person name="Labbe J."/>
            <person name="Lin Y.C."/>
            <person name="Legue V."/>
            <person name="Le Tacon F."/>
            <person name="Marmeisse R."/>
            <person name="Melayah D."/>
            <person name="Montanini B."/>
            <person name="Muratet M."/>
            <person name="Nehls U."/>
            <person name="Niculita-Hirzel H."/>
            <person name="Oudot-Le Secq M.P."/>
            <person name="Peter M."/>
            <person name="Quesneville H."/>
            <person name="Rajashekar B."/>
            <person name="Reich M."/>
            <person name="Rouhier N."/>
            <person name="Schmutz J."/>
            <person name="Yin T."/>
            <person name="Chalot M."/>
            <person name="Henrissat B."/>
            <person name="Kuees U."/>
            <person name="Lucas S."/>
            <person name="Van de Peer Y."/>
            <person name="Podila G.K."/>
            <person name="Polle A."/>
            <person name="Pukkila P.J."/>
            <person name="Richardson P.M."/>
            <person name="Rouze P."/>
            <person name="Sanders I.R."/>
            <person name="Stajich J.E."/>
            <person name="Tunlid A."/>
            <person name="Tuskan G."/>
            <person name="Grigoriev I.V."/>
        </authorList>
    </citation>
    <scope>NUCLEOTIDE SEQUENCE [LARGE SCALE GENOMIC DNA]</scope>
    <source>
        <strain evidence="4">S238N-H82 / ATCC MYA-4686</strain>
    </source>
</reference>
<evidence type="ECO:0000313" key="4">
    <source>
        <dbReference type="Proteomes" id="UP000001194"/>
    </source>
</evidence>
<keyword evidence="1" id="KW-0812">Transmembrane</keyword>
<dbReference type="AlphaFoldDB" id="B0D240"/>
<feature type="transmembrane region" description="Helical" evidence="1">
    <location>
        <begin position="20"/>
        <end position="39"/>
    </location>
</feature>
<dbReference type="InParanoid" id="B0D240"/>
<dbReference type="EMBL" id="DS547096">
    <property type="protein sequence ID" value="EDR11365.1"/>
    <property type="molecule type" value="Genomic_DNA"/>
</dbReference>
<protein>
    <submittedName>
        <fullName evidence="3">Predicted protein</fullName>
    </submittedName>
</protein>
<dbReference type="KEGG" id="lbc:LACBIDRAFT_317925"/>
<evidence type="ECO:0000313" key="3">
    <source>
        <dbReference type="EMBL" id="EDR11365.1"/>
    </source>
</evidence>
<dbReference type="RefSeq" id="XP_001878666.1">
    <property type="nucleotide sequence ID" value="XM_001878631.1"/>
</dbReference>
<proteinExistence type="predicted"/>
<dbReference type="GeneID" id="6073711"/>
<accession>B0D240</accession>
<dbReference type="KEGG" id="lbc:LACBIDRAFT_316152"/>
<dbReference type="HOGENOM" id="CLU_2923004_0_0_1"/>
<sequence>MSFVGCSFTVFTHGYPSTLYLRINILHSVSTSLFTYILISFTQFRSRHLLDFLSTHSITPF</sequence>
<keyword evidence="1" id="KW-1133">Transmembrane helix</keyword>
<dbReference type="EMBL" id="DS547098">
    <property type="protein sequence ID" value="EDR09776.1"/>
    <property type="molecule type" value="Genomic_DNA"/>
</dbReference>
<evidence type="ECO:0000256" key="1">
    <source>
        <dbReference type="SAM" id="Phobius"/>
    </source>
</evidence>
<dbReference type="GeneID" id="6075175"/>